<sequence length="243" mass="28330">MKALITAPLFALLSFVALEDLTPDDISGTMKKAKTRKCHTPENPIVTIGYILHGFNVTTRVKEDTEFYVWQNEVLKKAKEWLQSYKVNILLENTTVRHASSAQSKKIEQWTRENWFRSPFTLLQYLKEDIKNTTMYNPDIVILVTKVPVTLYEFGFGSYEPLCYDVVPMFLTYKKSWLDDVADLLGQVILNSLNINNYNKWHRMSAQDRNRYFDNCIVHEKDNLPSALQRSFSILTTTRKCIL</sequence>
<organism evidence="2">
    <name type="scientific">Ixodes ricinus</name>
    <name type="common">Common tick</name>
    <name type="synonym">Acarus ricinus</name>
    <dbReference type="NCBI Taxonomy" id="34613"/>
    <lineage>
        <taxon>Eukaryota</taxon>
        <taxon>Metazoa</taxon>
        <taxon>Ecdysozoa</taxon>
        <taxon>Arthropoda</taxon>
        <taxon>Chelicerata</taxon>
        <taxon>Arachnida</taxon>
        <taxon>Acari</taxon>
        <taxon>Parasitiformes</taxon>
        <taxon>Ixodida</taxon>
        <taxon>Ixodoidea</taxon>
        <taxon>Ixodidae</taxon>
        <taxon>Ixodinae</taxon>
        <taxon>Ixodes</taxon>
    </lineage>
</organism>
<proteinExistence type="evidence at transcript level"/>
<name>A0A0K8RNK6_IXORI</name>
<feature type="chain" id="PRO_5005518805" evidence="1">
    <location>
        <begin position="19"/>
        <end position="243"/>
    </location>
</feature>
<dbReference type="AlphaFoldDB" id="A0A0K8RNK6"/>
<protein>
    <submittedName>
        <fullName evidence="2">Putative ixodes 26 kDa salivary protein</fullName>
    </submittedName>
</protein>
<evidence type="ECO:0000313" key="2">
    <source>
        <dbReference type="EMBL" id="JAA72169.1"/>
    </source>
</evidence>
<feature type="signal peptide" evidence="1">
    <location>
        <begin position="1"/>
        <end position="18"/>
    </location>
</feature>
<dbReference type="EMBL" id="GADI01001639">
    <property type="protein sequence ID" value="JAA72169.1"/>
    <property type="molecule type" value="mRNA"/>
</dbReference>
<evidence type="ECO:0000256" key="1">
    <source>
        <dbReference type="SAM" id="SignalP"/>
    </source>
</evidence>
<accession>A0A0K8RNK6</accession>
<reference evidence="2" key="1">
    <citation type="submission" date="2012-12" db="EMBL/GenBank/DDBJ databases">
        <title>Identification and characterization of a phenylalanine ammonia-lyase gene family in Isatis indigotica Fort.</title>
        <authorList>
            <person name="Liu Q."/>
            <person name="Chen J."/>
            <person name="Zhou X."/>
            <person name="Di P."/>
            <person name="Xiao Y."/>
            <person name="Xuan H."/>
            <person name="Zhang L."/>
            <person name="Chen W."/>
        </authorList>
    </citation>
    <scope>NUCLEOTIDE SEQUENCE</scope>
    <source>
        <tissue evidence="2">Salivary gland</tissue>
    </source>
</reference>
<keyword evidence="1" id="KW-0732">Signal</keyword>